<protein>
    <submittedName>
        <fullName evidence="1">Uncharacterized protein</fullName>
    </submittedName>
</protein>
<evidence type="ECO:0000313" key="2">
    <source>
        <dbReference type="Proteomes" id="UP000184488"/>
    </source>
</evidence>
<gene>
    <name evidence="1" type="ORF">SAMN05444363_2682</name>
</gene>
<dbReference type="Proteomes" id="UP000184488">
    <property type="component" value="Unassembled WGS sequence"/>
</dbReference>
<evidence type="ECO:0000313" key="1">
    <source>
        <dbReference type="EMBL" id="SHJ10950.1"/>
    </source>
</evidence>
<reference evidence="2" key="1">
    <citation type="submission" date="2016-11" db="EMBL/GenBank/DDBJ databases">
        <authorList>
            <person name="Varghese N."/>
            <person name="Submissions S."/>
        </authorList>
    </citation>
    <scope>NUCLEOTIDE SEQUENCE [LARGE SCALE GENOMIC DNA]</scope>
    <source>
        <strain evidence="2">DSM 18829</strain>
    </source>
</reference>
<dbReference type="AlphaFoldDB" id="A0A1M6GLW6"/>
<proteinExistence type="predicted"/>
<keyword evidence="2" id="KW-1185">Reference proteome</keyword>
<accession>A0A1M6GLW6</accession>
<name>A0A1M6GLW6_9FLAO</name>
<sequence>MTAKVEIFTFNILNKSNNDVKIKFEDETLKEIFKYLKKNIPNKVNQFPPGKDKKTFKIDTYIDEKSKEKKSYFEFSEPNNRLEGVFVVGSDADKVLKFTSADKHKKESGQKEKGVNIDNNHYFQILFIEGSDTGIIVLEKNQKSCKKEFCNILESILNQLYSGVQLSVKQFIEREFYMNYLKDGNYNSITCVRKGVKTESNDGILNIINQGTYKIETKLTTSGDLTTRIKTKIVNAFEDHKNFIEIPEFEDLNYNKDNGSYLIINSEYNGKSRTIDLSNVLKVKPIYDLDDVKENSDGNSNFKSIRNKVNDLLTELDIHIY</sequence>
<dbReference type="OrthoDB" id="1407518at2"/>
<dbReference type="RefSeq" id="WP_073311999.1">
    <property type="nucleotide sequence ID" value="NZ_FQZI01000005.1"/>
</dbReference>
<organism evidence="1 2">
    <name type="scientific">Flavobacterium terrae</name>
    <dbReference type="NCBI Taxonomy" id="415425"/>
    <lineage>
        <taxon>Bacteria</taxon>
        <taxon>Pseudomonadati</taxon>
        <taxon>Bacteroidota</taxon>
        <taxon>Flavobacteriia</taxon>
        <taxon>Flavobacteriales</taxon>
        <taxon>Flavobacteriaceae</taxon>
        <taxon>Flavobacterium</taxon>
    </lineage>
</organism>
<dbReference type="EMBL" id="FQZI01000005">
    <property type="protein sequence ID" value="SHJ10950.1"/>
    <property type="molecule type" value="Genomic_DNA"/>
</dbReference>